<keyword evidence="4" id="KW-1185">Reference proteome</keyword>
<dbReference type="EMBL" id="CALNXK010000305">
    <property type="protein sequence ID" value="CAH3181742.1"/>
    <property type="molecule type" value="Genomic_DNA"/>
</dbReference>
<evidence type="ECO:0000313" key="4">
    <source>
        <dbReference type="Proteomes" id="UP001159405"/>
    </source>
</evidence>
<feature type="signal peptide" evidence="2">
    <location>
        <begin position="1"/>
        <end position="19"/>
    </location>
</feature>
<accession>A0ABN8RW00</accession>
<gene>
    <name evidence="3" type="ORF">PLOB_00025850</name>
</gene>
<evidence type="ECO:0000256" key="2">
    <source>
        <dbReference type="SAM" id="SignalP"/>
    </source>
</evidence>
<evidence type="ECO:0000256" key="1">
    <source>
        <dbReference type="SAM" id="MobiDB-lite"/>
    </source>
</evidence>
<protein>
    <submittedName>
        <fullName evidence="3">Uncharacterized protein</fullName>
    </submittedName>
</protein>
<name>A0ABN8RW00_9CNID</name>
<feature type="non-terminal residue" evidence="3">
    <location>
        <position position="180"/>
    </location>
</feature>
<feature type="compositionally biased region" description="Basic and acidic residues" evidence="1">
    <location>
        <begin position="65"/>
        <end position="83"/>
    </location>
</feature>
<feature type="chain" id="PRO_5046846183" evidence="2">
    <location>
        <begin position="20"/>
        <end position="180"/>
    </location>
</feature>
<comment type="caution">
    <text evidence="3">The sequence shown here is derived from an EMBL/GenBank/DDBJ whole genome shotgun (WGS) entry which is preliminary data.</text>
</comment>
<feature type="region of interest" description="Disordered" evidence="1">
    <location>
        <begin position="61"/>
        <end position="94"/>
    </location>
</feature>
<keyword evidence="2" id="KW-0732">Signal</keyword>
<organism evidence="3 4">
    <name type="scientific">Porites lobata</name>
    <dbReference type="NCBI Taxonomy" id="104759"/>
    <lineage>
        <taxon>Eukaryota</taxon>
        <taxon>Metazoa</taxon>
        <taxon>Cnidaria</taxon>
        <taxon>Anthozoa</taxon>
        <taxon>Hexacorallia</taxon>
        <taxon>Scleractinia</taxon>
        <taxon>Fungiina</taxon>
        <taxon>Poritidae</taxon>
        <taxon>Porites</taxon>
    </lineage>
</organism>
<evidence type="ECO:0000313" key="3">
    <source>
        <dbReference type="EMBL" id="CAH3181742.1"/>
    </source>
</evidence>
<reference evidence="3 4" key="1">
    <citation type="submission" date="2022-05" db="EMBL/GenBank/DDBJ databases">
        <authorList>
            <consortium name="Genoscope - CEA"/>
            <person name="William W."/>
        </authorList>
    </citation>
    <scope>NUCLEOTIDE SEQUENCE [LARGE SCALE GENOMIC DNA]</scope>
</reference>
<dbReference type="Proteomes" id="UP001159405">
    <property type="component" value="Unassembled WGS sequence"/>
</dbReference>
<proteinExistence type="predicted"/>
<sequence length="180" mass="20136">MANLLSVLSLSGCTQICVARGSVSWGSKDNDAAGELQLWCHERDNDYYLYASNTAGHDLSNKTFVNEEKKSKENGNKESRRDPVPTSTVKGHDRGSLSVGQWVAVAYNEGFFIGKITAINMRVLDETVEEIDVNFLTKTTKGNYKWPKRKDTHIVSTTYIFFSTPTVNEDGKNFVVNNED</sequence>